<dbReference type="RefSeq" id="WP_012198685.1">
    <property type="nucleotide sequence ID" value="NC_010001.1"/>
</dbReference>
<proteinExistence type="predicted"/>
<dbReference type="GO" id="GO:0003700">
    <property type="term" value="F:DNA-binding transcription factor activity"/>
    <property type="evidence" value="ECO:0007669"/>
    <property type="project" value="InterPro"/>
</dbReference>
<dbReference type="InterPro" id="IPR000524">
    <property type="entry name" value="Tscrpt_reg_HTH_GntR"/>
</dbReference>
<dbReference type="AlphaFoldDB" id="A9KJ43"/>
<dbReference type="HOGENOM" id="CLU_017584_5_2_9"/>
<dbReference type="OrthoDB" id="368823at2"/>
<organism evidence="5 6">
    <name type="scientific">Lachnoclostridium phytofermentans (strain ATCC 700394 / DSM 18823 / ISDg)</name>
    <name type="common">Clostridium phytofermentans</name>
    <dbReference type="NCBI Taxonomy" id="357809"/>
    <lineage>
        <taxon>Bacteria</taxon>
        <taxon>Bacillati</taxon>
        <taxon>Bacillota</taxon>
        <taxon>Clostridia</taxon>
        <taxon>Lachnospirales</taxon>
        <taxon>Lachnospiraceae</taxon>
    </lineage>
</organism>
<dbReference type="SMART" id="SM00345">
    <property type="entry name" value="HTH_GNTR"/>
    <property type="match status" value="1"/>
</dbReference>
<dbReference type="PANTHER" id="PTHR43537">
    <property type="entry name" value="TRANSCRIPTIONAL REGULATOR, GNTR FAMILY"/>
    <property type="match status" value="1"/>
</dbReference>
<dbReference type="Pfam" id="PF00392">
    <property type="entry name" value="GntR"/>
    <property type="match status" value="1"/>
</dbReference>
<accession>A9KJ43</accession>
<dbReference type="SUPFAM" id="SSF46785">
    <property type="entry name" value="Winged helix' DNA-binding domain"/>
    <property type="match status" value="1"/>
</dbReference>
<keyword evidence="3" id="KW-0804">Transcription</keyword>
<dbReference type="PANTHER" id="PTHR43537:SF5">
    <property type="entry name" value="UXU OPERON TRANSCRIPTIONAL REGULATOR"/>
    <property type="match status" value="1"/>
</dbReference>
<evidence type="ECO:0000259" key="4">
    <source>
        <dbReference type="PROSITE" id="PS50949"/>
    </source>
</evidence>
<dbReference type="KEGG" id="cpy:Cphy_0655"/>
<dbReference type="Gene3D" id="1.10.10.10">
    <property type="entry name" value="Winged helix-like DNA-binding domain superfamily/Winged helix DNA-binding domain"/>
    <property type="match status" value="1"/>
</dbReference>
<sequence length="257" mass="30250">MLDEQMLTSLQEQDLNMGELYPVLRRAIVEMYLEPGALLSIRDICEHFKIGRSPARDTLLRLDQEGLVTLLPQRGTMISLIDLNRVNEERFMRLSVEEAVMKLFMACHTPTDIILLQEVLRKENELLEMKNVDIRNFLLLDDQFHQIFYSVTKRLFSHHTLQSVSGHYRRIRLLSLDDNKKLTEIVKQHEGLITASQARDTEMMQSIFHLHICKLEREEGKIVKKFPYLFQEYENTSHKADLFWEGDYLQSIKSLAQ</sequence>
<dbReference type="eggNOG" id="COG1802">
    <property type="taxonomic scope" value="Bacteria"/>
</dbReference>
<feature type="domain" description="HTH gntR-type" evidence="4">
    <location>
        <begin position="14"/>
        <end position="81"/>
    </location>
</feature>
<dbReference type="SUPFAM" id="SSF48008">
    <property type="entry name" value="GntR ligand-binding domain-like"/>
    <property type="match status" value="1"/>
</dbReference>
<evidence type="ECO:0000313" key="5">
    <source>
        <dbReference type="EMBL" id="ABX41042.1"/>
    </source>
</evidence>
<dbReference type="InterPro" id="IPR011711">
    <property type="entry name" value="GntR_C"/>
</dbReference>
<keyword evidence="1" id="KW-0805">Transcription regulation</keyword>
<dbReference type="GO" id="GO:0003677">
    <property type="term" value="F:DNA binding"/>
    <property type="evidence" value="ECO:0007669"/>
    <property type="project" value="UniProtKB-KW"/>
</dbReference>
<dbReference type="Proteomes" id="UP000000370">
    <property type="component" value="Chromosome"/>
</dbReference>
<dbReference type="STRING" id="357809.Cphy_0655"/>
<gene>
    <name evidence="5" type="ordered locus">Cphy_0655</name>
</gene>
<protein>
    <submittedName>
        <fullName evidence="5">Transcriptional regulator, GntR family</fullName>
    </submittedName>
</protein>
<evidence type="ECO:0000256" key="2">
    <source>
        <dbReference type="ARBA" id="ARBA00023125"/>
    </source>
</evidence>
<evidence type="ECO:0000313" key="6">
    <source>
        <dbReference type="Proteomes" id="UP000000370"/>
    </source>
</evidence>
<dbReference type="EMBL" id="CP000885">
    <property type="protein sequence ID" value="ABX41042.1"/>
    <property type="molecule type" value="Genomic_DNA"/>
</dbReference>
<dbReference type="InterPro" id="IPR008920">
    <property type="entry name" value="TF_FadR/GntR_C"/>
</dbReference>
<name>A9KJ43_LACP7</name>
<evidence type="ECO:0000256" key="1">
    <source>
        <dbReference type="ARBA" id="ARBA00023015"/>
    </source>
</evidence>
<evidence type="ECO:0000256" key="3">
    <source>
        <dbReference type="ARBA" id="ARBA00023163"/>
    </source>
</evidence>
<dbReference type="Pfam" id="PF07729">
    <property type="entry name" value="FCD"/>
    <property type="match status" value="1"/>
</dbReference>
<keyword evidence="2" id="KW-0238">DNA-binding</keyword>
<keyword evidence="6" id="KW-1185">Reference proteome</keyword>
<dbReference type="Gene3D" id="1.20.120.530">
    <property type="entry name" value="GntR ligand-binding domain-like"/>
    <property type="match status" value="1"/>
</dbReference>
<dbReference type="InterPro" id="IPR036390">
    <property type="entry name" value="WH_DNA-bd_sf"/>
</dbReference>
<dbReference type="PROSITE" id="PS50949">
    <property type="entry name" value="HTH_GNTR"/>
    <property type="match status" value="1"/>
</dbReference>
<dbReference type="InterPro" id="IPR036388">
    <property type="entry name" value="WH-like_DNA-bd_sf"/>
</dbReference>
<reference evidence="6" key="1">
    <citation type="submission" date="2007-11" db="EMBL/GenBank/DDBJ databases">
        <title>Complete genome sequence of Clostridium phytofermentans ISDg.</title>
        <authorList>
            <person name="Leschine S.B."/>
            <person name="Warnick T.A."/>
            <person name="Blanchard J.L."/>
            <person name="Schnell D.J."/>
            <person name="Petit E.L."/>
            <person name="LaTouf W.G."/>
            <person name="Copeland A."/>
            <person name="Lucas S."/>
            <person name="Lapidus A."/>
            <person name="Barry K."/>
            <person name="Glavina del Rio T."/>
            <person name="Dalin E."/>
            <person name="Tice H."/>
            <person name="Pitluck S."/>
            <person name="Kiss H."/>
            <person name="Brettin T."/>
            <person name="Bruce D."/>
            <person name="Detter J.C."/>
            <person name="Han C."/>
            <person name="Kuske C."/>
            <person name="Schmutz J."/>
            <person name="Larimer F."/>
            <person name="Land M."/>
            <person name="Hauser L."/>
            <person name="Kyrpides N."/>
            <person name="Kim E.A."/>
            <person name="Richardson P."/>
        </authorList>
    </citation>
    <scope>NUCLEOTIDE SEQUENCE [LARGE SCALE GENOMIC DNA]</scope>
    <source>
        <strain evidence="6">ATCC 700394 / DSM 18823 / ISDg</strain>
    </source>
</reference>